<sequence length="60" mass="7119">MQNAQSRNVKDTRYSGLNPKPNNRFFFVCLNYVFSYLFLPNQSGNINFFVVWSEEEKECS</sequence>
<organism evidence="2">
    <name type="scientific">Octopus bimaculoides</name>
    <name type="common">California two-spotted octopus</name>
    <dbReference type="NCBI Taxonomy" id="37653"/>
    <lineage>
        <taxon>Eukaryota</taxon>
        <taxon>Metazoa</taxon>
        <taxon>Spiralia</taxon>
        <taxon>Lophotrochozoa</taxon>
        <taxon>Mollusca</taxon>
        <taxon>Cephalopoda</taxon>
        <taxon>Coleoidea</taxon>
        <taxon>Octopodiformes</taxon>
        <taxon>Octopoda</taxon>
        <taxon>Incirrata</taxon>
        <taxon>Octopodidae</taxon>
        <taxon>Octopus</taxon>
    </lineage>
</organism>
<gene>
    <name evidence="2" type="ORF">OCBIM_22031501mg</name>
</gene>
<keyword evidence="1" id="KW-0812">Transmembrane</keyword>
<feature type="transmembrane region" description="Helical" evidence="1">
    <location>
        <begin position="21"/>
        <end position="39"/>
    </location>
</feature>
<protein>
    <submittedName>
        <fullName evidence="2">Uncharacterized protein</fullName>
    </submittedName>
</protein>
<evidence type="ECO:0000256" key="1">
    <source>
        <dbReference type="SAM" id="Phobius"/>
    </source>
</evidence>
<evidence type="ECO:0000313" key="2">
    <source>
        <dbReference type="EMBL" id="KOF77921.1"/>
    </source>
</evidence>
<reference evidence="2" key="1">
    <citation type="submission" date="2015-07" db="EMBL/GenBank/DDBJ databases">
        <title>MeaNS - Measles Nucleotide Surveillance Program.</title>
        <authorList>
            <person name="Tran T."/>
            <person name="Druce J."/>
        </authorList>
    </citation>
    <scope>NUCLEOTIDE SEQUENCE</scope>
    <source>
        <strain evidence="2">UCB-OBI-ISO-001</strain>
        <tissue evidence="2">Gonad</tissue>
    </source>
</reference>
<proteinExistence type="predicted"/>
<dbReference type="AlphaFoldDB" id="A0A0L8GLM9"/>
<keyword evidence="1" id="KW-0472">Membrane</keyword>
<keyword evidence="1" id="KW-1133">Transmembrane helix</keyword>
<name>A0A0L8GLM9_OCTBM</name>
<accession>A0A0L8GLM9</accession>
<dbReference type="EMBL" id="KQ421263">
    <property type="protein sequence ID" value="KOF77921.1"/>
    <property type="molecule type" value="Genomic_DNA"/>
</dbReference>